<evidence type="ECO:0000256" key="3">
    <source>
        <dbReference type="SAM" id="Phobius"/>
    </source>
</evidence>
<evidence type="ECO:0000256" key="2">
    <source>
        <dbReference type="PROSITE-ProRule" id="PRU00708"/>
    </source>
</evidence>
<feature type="repeat" description="PPR" evidence="2">
    <location>
        <begin position="713"/>
        <end position="747"/>
    </location>
</feature>
<dbReference type="FunFam" id="1.25.40.10:FF:000678">
    <property type="entry name" value="Pentatricopeptide repeat-containing protein MRL1 chloroplastic"/>
    <property type="match status" value="1"/>
</dbReference>
<keyword evidence="3" id="KW-0812">Transmembrane</keyword>
<dbReference type="InterPro" id="IPR002885">
    <property type="entry name" value="PPR_rpt"/>
</dbReference>
<dbReference type="NCBIfam" id="TIGR00756">
    <property type="entry name" value="PPR"/>
    <property type="match status" value="5"/>
</dbReference>
<dbReference type="Proteomes" id="UP000250235">
    <property type="component" value="Unassembled WGS sequence"/>
</dbReference>
<dbReference type="InterPro" id="IPR011990">
    <property type="entry name" value="TPR-like_helical_dom_sf"/>
</dbReference>
<gene>
    <name evidence="5" type="ORF">F511_14829</name>
</gene>
<dbReference type="Pfam" id="PF17177">
    <property type="entry name" value="PPR_long"/>
    <property type="match status" value="1"/>
</dbReference>
<proteinExistence type="predicted"/>
<dbReference type="InterPro" id="IPR053303">
    <property type="entry name" value="Chloroplast_PPR"/>
</dbReference>
<dbReference type="Pfam" id="PF12854">
    <property type="entry name" value="PPR_1"/>
    <property type="match status" value="1"/>
</dbReference>
<dbReference type="Pfam" id="PF13041">
    <property type="entry name" value="PPR_2"/>
    <property type="match status" value="1"/>
</dbReference>
<protein>
    <submittedName>
        <fullName evidence="5">Pentatricopeptide repeat-containing protein</fullName>
    </submittedName>
</protein>
<dbReference type="EMBL" id="KQ990357">
    <property type="protein sequence ID" value="KZV53463.1"/>
    <property type="molecule type" value="Genomic_DNA"/>
</dbReference>
<feature type="repeat" description="PPR" evidence="2">
    <location>
        <begin position="505"/>
        <end position="539"/>
    </location>
</feature>
<evidence type="ECO:0000313" key="6">
    <source>
        <dbReference type="Proteomes" id="UP000250235"/>
    </source>
</evidence>
<dbReference type="InterPro" id="IPR033443">
    <property type="entry name" value="PROP1-like_PPR_dom"/>
</dbReference>
<dbReference type="PROSITE" id="PS51375">
    <property type="entry name" value="PPR"/>
    <property type="match status" value="6"/>
</dbReference>
<evidence type="ECO:0000313" key="5">
    <source>
        <dbReference type="EMBL" id="KZV53463.1"/>
    </source>
</evidence>
<feature type="repeat" description="PPR" evidence="2">
    <location>
        <begin position="748"/>
        <end position="782"/>
    </location>
</feature>
<dbReference type="PANTHER" id="PTHR47935">
    <property type="entry name" value="PENTATRICOPEPTIDE REPEAT-CONTAINING PROTEIN MRL1, CHLOROPLASTIC"/>
    <property type="match status" value="1"/>
</dbReference>
<organism evidence="5 6">
    <name type="scientific">Dorcoceras hygrometricum</name>
    <dbReference type="NCBI Taxonomy" id="472368"/>
    <lineage>
        <taxon>Eukaryota</taxon>
        <taxon>Viridiplantae</taxon>
        <taxon>Streptophyta</taxon>
        <taxon>Embryophyta</taxon>
        <taxon>Tracheophyta</taxon>
        <taxon>Spermatophyta</taxon>
        <taxon>Magnoliopsida</taxon>
        <taxon>eudicotyledons</taxon>
        <taxon>Gunneridae</taxon>
        <taxon>Pentapetalae</taxon>
        <taxon>asterids</taxon>
        <taxon>lamiids</taxon>
        <taxon>Lamiales</taxon>
        <taxon>Gesneriaceae</taxon>
        <taxon>Didymocarpoideae</taxon>
        <taxon>Trichosporeae</taxon>
        <taxon>Loxocarpinae</taxon>
        <taxon>Dorcoceras</taxon>
    </lineage>
</organism>
<feature type="transmembrane region" description="Helical" evidence="3">
    <location>
        <begin position="83"/>
        <end position="101"/>
    </location>
</feature>
<dbReference type="PANTHER" id="PTHR47935:SF1">
    <property type="entry name" value="PENTATRICOPEPTIDE REPEAT-CONTAINING PROTEIN MRL1, CHLOROPLASTIC"/>
    <property type="match status" value="1"/>
</dbReference>
<feature type="repeat" description="PPR" evidence="2">
    <location>
        <begin position="608"/>
        <end position="642"/>
    </location>
</feature>
<keyword evidence="3" id="KW-0472">Membrane</keyword>
<sequence length="1090" mass="120025">MDSRIIMKPGALPVIARAPVNPPSSFGQRVGLLRSEFLGCDHNLRRPGDLQSYRRKCKKMKLRSNSHYYKNVIRVSLDSQPTLVFPAVATFSALAVVFFTYSKKQFDAMQMAGQLILALSEQIRSIMSWIITDENSEDLRRKTNGGDAKSMVKGTRESNQVFSEIEFGETDTIHRDTPITKESTFQSNVVSSSGQNFVTDGTHEIMELSSISTKVNVPSFLTEIREVHLDGPAATESSGPVSKSHMRSSASTTVVLQAESDNLGGKVEILKEGDVSRYNLYLRDSPQKELPKIDEASLQKLDSLEPLLSYATIHENSASLSFANNSLMEGSSVTAPENVLPTVFPEKMEGLPLGSRMVQEKGNGLGKGKWLSNKRRIIFHLDSQKKLFPSFSPKANHVKGKHNPSWQLHVYNQLLREGRLNNCIELLEELEEKGLLDMDKVYHVRFFDVCKRQRAVKEAFRFIKLIPNPTLSTFNLLMSVCAGSQDSEGASKVMQHVVEAGLKADCKLYTTLISTYAKCGQVDTMFKVFHEMVNAGVEPNVHTYGALIDGCAKAGQVAKAFGAYGINVKPDRVVFNALITACGQSGAVDRAFDVLAEMRTEIQPIDPDHVTIGALMKACARADRVDRAREVYNMIHEYGIKGSAELYTIAVNSCSHHGDWEFAYSVYADMIKNNIAPDEMFISALIDVAGHAGKVDAAFEILEEARAKGIPVGIISYSSLMGACSNARDVQKALELYKVIKGLNIKPTVSMMNALINALCDGDKLEMAIKTLLEMKDMGLSPNTITYSVLLVASDNKDDLEAGLKLISEAKKDGVAPNLVMCRCILAMCLSRFQKACKFGDPVLSFSSGQLQIDSKWTSLALKVYRETIAGGVTPTLDELSKVLGCLQLPHDVTVRKRFIENVGVHIGIPEGVNIYSFINGFGEFDPRAISLVEEAATLGVVPFVSLKDSPIVIDARNLKHYTAEVYFLTVLKGLKYRSAAGAKLPNITVLLPVKSTQIKTPAGEKTINLTVRISQSLAGVLRRLGIAYLGNESYGKIRINGVSIRRWFEPKLESSFTRSTTHQSLSYGHLSSGIIRQQRTIRSGLLSLE</sequence>
<evidence type="ECO:0000256" key="1">
    <source>
        <dbReference type="ARBA" id="ARBA00022737"/>
    </source>
</evidence>
<dbReference type="Gene3D" id="1.25.40.10">
    <property type="entry name" value="Tetratricopeptide repeat domain"/>
    <property type="match status" value="3"/>
</dbReference>
<accession>A0A2Z7D266</accession>
<keyword evidence="6" id="KW-1185">Reference proteome</keyword>
<dbReference type="OrthoDB" id="185373at2759"/>
<feature type="domain" description="PROP1-like PPR" evidence="4">
    <location>
        <begin position="616"/>
        <end position="757"/>
    </location>
</feature>
<dbReference type="AlphaFoldDB" id="A0A2Z7D266"/>
<reference evidence="5 6" key="1">
    <citation type="journal article" date="2015" name="Proc. Natl. Acad. Sci. U.S.A.">
        <title>The resurrection genome of Boea hygrometrica: A blueprint for survival of dehydration.</title>
        <authorList>
            <person name="Xiao L."/>
            <person name="Yang G."/>
            <person name="Zhang L."/>
            <person name="Yang X."/>
            <person name="Zhao S."/>
            <person name="Ji Z."/>
            <person name="Zhou Q."/>
            <person name="Hu M."/>
            <person name="Wang Y."/>
            <person name="Chen M."/>
            <person name="Xu Y."/>
            <person name="Jin H."/>
            <person name="Xiao X."/>
            <person name="Hu G."/>
            <person name="Bao F."/>
            <person name="Hu Y."/>
            <person name="Wan P."/>
            <person name="Li L."/>
            <person name="Deng X."/>
            <person name="Kuang T."/>
            <person name="Xiang C."/>
            <person name="Zhu J.K."/>
            <person name="Oliver M.J."/>
            <person name="He Y."/>
        </authorList>
    </citation>
    <scope>NUCLEOTIDE SEQUENCE [LARGE SCALE GENOMIC DNA]</scope>
    <source>
        <strain evidence="6">cv. XS01</strain>
    </source>
</reference>
<dbReference type="Pfam" id="PF13812">
    <property type="entry name" value="PPR_3"/>
    <property type="match status" value="1"/>
</dbReference>
<keyword evidence="1" id="KW-0677">Repeat</keyword>
<name>A0A2Z7D266_9LAMI</name>
<feature type="repeat" description="PPR" evidence="2">
    <location>
        <begin position="643"/>
        <end position="677"/>
    </location>
</feature>
<keyword evidence="3" id="KW-1133">Transmembrane helix</keyword>
<dbReference type="FunFam" id="1.25.40.10:FF:000542">
    <property type="entry name" value="Pentatricopeptide repeat-containing protein MRL1, chloroplastic isoform X1"/>
    <property type="match status" value="1"/>
</dbReference>
<feature type="repeat" description="PPR" evidence="2">
    <location>
        <begin position="571"/>
        <end position="601"/>
    </location>
</feature>
<evidence type="ECO:0000259" key="4">
    <source>
        <dbReference type="Pfam" id="PF17177"/>
    </source>
</evidence>